<gene>
    <name evidence="2" type="ORF">EBM89_13440</name>
</gene>
<dbReference type="Proteomes" id="UP000269289">
    <property type="component" value="Unassembled WGS sequence"/>
</dbReference>
<dbReference type="SUPFAM" id="SSF54593">
    <property type="entry name" value="Glyoxalase/Bleomycin resistance protein/Dihydroxybiphenyl dioxygenase"/>
    <property type="match status" value="1"/>
</dbReference>
<accession>A0A3M2J970</accession>
<dbReference type="OrthoDB" id="6624781at2"/>
<proteinExistence type="predicted"/>
<keyword evidence="3" id="KW-1185">Reference proteome</keyword>
<dbReference type="InterPro" id="IPR037523">
    <property type="entry name" value="VOC_core"/>
</dbReference>
<comment type="caution">
    <text evidence="2">The sequence shown here is derived from an EMBL/GenBank/DDBJ whole genome shotgun (WGS) entry which is preliminary data.</text>
</comment>
<evidence type="ECO:0000313" key="3">
    <source>
        <dbReference type="Proteomes" id="UP000269289"/>
    </source>
</evidence>
<sequence>MTGIVPDEQMVPLLQSTDADATVAFWTSLGFEVTWDQRRPYLYLAFRWSGIDLHYGQASPSVDPEVENTGGALVMVGDVAAYHAAFAAAMRAAHGKVLAKGLPRITRYRAGASRFSLVDPSGNTVIVIQRDEPAELEYGGSRDLVGLARALDNARVLREFKTDDLAAYRALVSGWRRHADAGSVVERALVLAGLVELATALGEPDRVAEWGGLLSGLELGADERARVVASVADAEVLTPWLRG</sequence>
<dbReference type="Gene3D" id="3.10.180.10">
    <property type="entry name" value="2,3-Dihydroxybiphenyl 1,2-Dioxygenase, domain 1"/>
    <property type="match status" value="1"/>
</dbReference>
<dbReference type="EMBL" id="RFFI01000075">
    <property type="protein sequence ID" value="RMI08686.1"/>
    <property type="molecule type" value="Genomic_DNA"/>
</dbReference>
<feature type="domain" description="VOC" evidence="1">
    <location>
        <begin position="6"/>
        <end position="130"/>
    </location>
</feature>
<evidence type="ECO:0000313" key="2">
    <source>
        <dbReference type="EMBL" id="RMI08686.1"/>
    </source>
</evidence>
<dbReference type="RefSeq" id="WP_122149930.1">
    <property type="nucleotide sequence ID" value="NZ_RFFI01000075.1"/>
</dbReference>
<name>A0A3M2J970_9CELL</name>
<reference evidence="2 3" key="1">
    <citation type="submission" date="2018-10" db="EMBL/GenBank/DDBJ databases">
        <title>Isolation, diversity and antifungal activity of actinobacteria from wheat.</title>
        <authorList>
            <person name="Han C."/>
        </authorList>
    </citation>
    <scope>NUCLEOTIDE SEQUENCE [LARGE SCALE GENOMIC DNA]</scope>
    <source>
        <strain evidence="2 3">NEAU-YY56</strain>
    </source>
</reference>
<evidence type="ECO:0000259" key="1">
    <source>
        <dbReference type="PROSITE" id="PS51819"/>
    </source>
</evidence>
<protein>
    <submittedName>
        <fullName evidence="2">Glyoxalase</fullName>
    </submittedName>
</protein>
<dbReference type="PROSITE" id="PS51819">
    <property type="entry name" value="VOC"/>
    <property type="match status" value="1"/>
</dbReference>
<organism evidence="2 3">
    <name type="scientific">Cellulomonas triticagri</name>
    <dbReference type="NCBI Taxonomy" id="2483352"/>
    <lineage>
        <taxon>Bacteria</taxon>
        <taxon>Bacillati</taxon>
        <taxon>Actinomycetota</taxon>
        <taxon>Actinomycetes</taxon>
        <taxon>Micrococcales</taxon>
        <taxon>Cellulomonadaceae</taxon>
        <taxon>Cellulomonas</taxon>
    </lineage>
</organism>
<dbReference type="AlphaFoldDB" id="A0A3M2J970"/>
<dbReference type="InterPro" id="IPR029068">
    <property type="entry name" value="Glyas_Bleomycin-R_OHBP_Dase"/>
</dbReference>